<gene>
    <name evidence="3" type="ORF">BB561_003310</name>
</gene>
<sequence length="716" mass="81677">MKSPTLFRTIADSASVQKSRLSQNSSSSQNNPVSNSTMDKASHGVSLKEPSSENTDSILKSQLSSQNTNKSTINSSPADFSSKFYYQQDIETLISRSGANPDSSKTVDTIKRLSVMDFDNTLFCSPLPSSNIWDSKGIGMLKGDLGWFLEPKTLQSPYLSSISSRWVKQVELISRQEISRTDTLSVLLTGRSDYIYHEIIRSLLKSRGLHFDLVILKENTHIKWDPNDNIFTHRAKNDTADLENLVFAIKESNEFTFNYKMAVIDYILSKFLNINYVYMWDDRQNHCVKMQKYLDEHYVMTNRIKESIVYKKDQRTIYMDPLLEADLVNGMVDEFNHNIELNFEHSADTESVSDPKMGSQYLNTTLTQTLNAVSKKRKSHDVNLDKIRIEPLVAHSCVSFEPESLLAIKNIFTAPKFWCSPNIDMFLGKGILDPKTLAIRLGDYSAVYNNYSNPVISFQSGQLEYLDNEYPNNLVSYNDNVDIKLDGIGFISDKIYALRVSATTMYPGSRAQPHKHQHAHPIHKSFYPRGLKKIGKDITKYQNISKSEPLKQDYNTFIPIFFNEASGAHTHDSTRISKYISFDHINKVTIKELDSYFGTDFSNIVNIQLLREYLQPDKSNFNRNVLALQGKIEPSIRKTFVSDRMIQSQLEKKNVPFKSAVSVGSLIIDVWGDSIDKKNIGTVKQNVMDEMNKQSLDNSEINRNKILEIVKSLIIK</sequence>
<protein>
    <recommendedName>
        <fullName evidence="2">Swiss Army Knife RNA repair protein HAD domain-containing protein</fullName>
    </recommendedName>
</protein>
<dbReference type="GO" id="GO:0000494">
    <property type="term" value="P:box C/D sno(s)RNA 3'-end processing"/>
    <property type="evidence" value="ECO:0007669"/>
    <property type="project" value="TreeGrafter"/>
</dbReference>
<dbReference type="GO" id="GO:1990259">
    <property type="term" value="F:histone H2AQ104 methyltransferase activity"/>
    <property type="evidence" value="ECO:0007669"/>
    <property type="project" value="TreeGrafter"/>
</dbReference>
<evidence type="ECO:0000256" key="1">
    <source>
        <dbReference type="SAM" id="MobiDB-lite"/>
    </source>
</evidence>
<dbReference type="InterPro" id="IPR018812">
    <property type="entry name" value="SAK_HAD"/>
</dbReference>
<evidence type="ECO:0000313" key="3">
    <source>
        <dbReference type="EMBL" id="PVU93374.1"/>
    </source>
</evidence>
<comment type="caution">
    <text evidence="3">The sequence shown here is derived from an EMBL/GenBank/DDBJ whole genome shotgun (WGS) entry which is preliminary data.</text>
</comment>
<dbReference type="GO" id="GO:0003723">
    <property type="term" value="F:RNA binding"/>
    <property type="evidence" value="ECO:0007669"/>
    <property type="project" value="TreeGrafter"/>
</dbReference>
<dbReference type="GO" id="GO:0032040">
    <property type="term" value="C:small-subunit processome"/>
    <property type="evidence" value="ECO:0007669"/>
    <property type="project" value="TreeGrafter"/>
</dbReference>
<dbReference type="GO" id="GO:0008649">
    <property type="term" value="F:rRNA methyltransferase activity"/>
    <property type="evidence" value="ECO:0007669"/>
    <property type="project" value="TreeGrafter"/>
</dbReference>
<dbReference type="EMBL" id="MBFR01000130">
    <property type="protein sequence ID" value="PVU93374.1"/>
    <property type="molecule type" value="Genomic_DNA"/>
</dbReference>
<dbReference type="Pfam" id="PF10307">
    <property type="entry name" value="HAD_SAK_1"/>
    <property type="match status" value="1"/>
</dbReference>
<feature type="region of interest" description="Disordered" evidence="1">
    <location>
        <begin position="1"/>
        <end position="57"/>
    </location>
</feature>
<keyword evidence="4" id="KW-1185">Reference proteome</keyword>
<dbReference type="AlphaFoldDB" id="A0A2T9YM73"/>
<feature type="domain" description="Swiss Army Knife RNA repair protein HAD" evidence="2">
    <location>
        <begin position="125"/>
        <end position="336"/>
    </location>
</feature>
<reference evidence="3 4" key="1">
    <citation type="journal article" date="2018" name="MBio">
        <title>Comparative Genomics Reveals the Core Gene Toolbox for the Fungus-Insect Symbiosis.</title>
        <authorList>
            <person name="Wang Y."/>
            <person name="Stata M."/>
            <person name="Wang W."/>
            <person name="Stajich J.E."/>
            <person name="White M.M."/>
            <person name="Moncalvo J.M."/>
        </authorList>
    </citation>
    <scope>NUCLEOTIDE SEQUENCE [LARGE SCALE GENOMIC DNA]</scope>
    <source>
        <strain evidence="3 4">SWE-8-4</strain>
    </source>
</reference>
<dbReference type="OrthoDB" id="5596992at2759"/>
<evidence type="ECO:0000313" key="4">
    <source>
        <dbReference type="Proteomes" id="UP000245383"/>
    </source>
</evidence>
<dbReference type="GO" id="GO:0031428">
    <property type="term" value="C:box C/D methylation guide snoRNP complex"/>
    <property type="evidence" value="ECO:0007669"/>
    <property type="project" value="TreeGrafter"/>
</dbReference>
<dbReference type="PANTHER" id="PTHR10335">
    <property type="entry name" value="RRNA 2-O-METHYLTRANSFERASE FIBRILLARIN"/>
    <property type="match status" value="1"/>
</dbReference>
<dbReference type="Proteomes" id="UP000245383">
    <property type="component" value="Unassembled WGS sequence"/>
</dbReference>
<accession>A0A2T9YM73</accession>
<proteinExistence type="predicted"/>
<name>A0A2T9YM73_9FUNG</name>
<dbReference type="PANTHER" id="PTHR10335:SF23">
    <property type="entry name" value="OB FOLD-CONTAINING PROTEIN, NUCLEIC ACID BINDING"/>
    <property type="match status" value="1"/>
</dbReference>
<feature type="compositionally biased region" description="Low complexity" evidence="1">
    <location>
        <begin position="15"/>
        <end position="36"/>
    </location>
</feature>
<organism evidence="3 4">
    <name type="scientific">Smittium simulii</name>
    <dbReference type="NCBI Taxonomy" id="133385"/>
    <lineage>
        <taxon>Eukaryota</taxon>
        <taxon>Fungi</taxon>
        <taxon>Fungi incertae sedis</taxon>
        <taxon>Zoopagomycota</taxon>
        <taxon>Kickxellomycotina</taxon>
        <taxon>Harpellomycetes</taxon>
        <taxon>Harpellales</taxon>
        <taxon>Legeriomycetaceae</taxon>
        <taxon>Smittium</taxon>
    </lineage>
</organism>
<evidence type="ECO:0000259" key="2">
    <source>
        <dbReference type="Pfam" id="PF10307"/>
    </source>
</evidence>